<evidence type="ECO:0000313" key="4">
    <source>
        <dbReference type="Proteomes" id="UP000239415"/>
    </source>
</evidence>
<reference evidence="3 4" key="1">
    <citation type="submission" date="2018-03" db="EMBL/GenBank/DDBJ databases">
        <title>Genomic Encyclopedia of Archaeal and Bacterial Type Strains, Phase II (KMG-II): from individual species to whole genera.</title>
        <authorList>
            <person name="Goeker M."/>
        </authorList>
    </citation>
    <scope>NUCLEOTIDE SEQUENCE [LARGE SCALE GENOMIC DNA]</scope>
    <source>
        <strain evidence="3 4">DSM 43146</strain>
    </source>
</reference>
<keyword evidence="4" id="KW-1185">Reference proteome</keyword>
<feature type="domain" description="UspA" evidence="2">
    <location>
        <begin position="65"/>
        <end position="184"/>
    </location>
</feature>
<dbReference type="EMBL" id="PVMZ01000005">
    <property type="protein sequence ID" value="PRX21864.1"/>
    <property type="molecule type" value="Genomic_DNA"/>
</dbReference>
<dbReference type="PANTHER" id="PTHR46268:SF27">
    <property type="entry name" value="UNIVERSAL STRESS PROTEIN RV2623"/>
    <property type="match status" value="1"/>
</dbReference>
<feature type="domain" description="UspA" evidence="2">
    <location>
        <begin position="197"/>
        <end position="242"/>
    </location>
</feature>
<evidence type="ECO:0000256" key="1">
    <source>
        <dbReference type="ARBA" id="ARBA00008791"/>
    </source>
</evidence>
<accession>A0A2T0KEP7</accession>
<evidence type="ECO:0000259" key="2">
    <source>
        <dbReference type="Pfam" id="PF00582"/>
    </source>
</evidence>
<gene>
    <name evidence="3" type="ORF">CLV67_10541</name>
</gene>
<comment type="caution">
    <text evidence="3">The sequence shown here is derived from an EMBL/GenBank/DDBJ whole genome shotgun (WGS) entry which is preliminary data.</text>
</comment>
<dbReference type="AlphaFoldDB" id="A0A2T0KEP7"/>
<dbReference type="SUPFAM" id="SSF52402">
    <property type="entry name" value="Adenine nucleotide alpha hydrolases-like"/>
    <property type="match status" value="2"/>
</dbReference>
<dbReference type="Pfam" id="PF00582">
    <property type="entry name" value="Usp"/>
    <property type="match status" value="2"/>
</dbReference>
<dbReference type="RefSeq" id="WP_106318329.1">
    <property type="nucleotide sequence ID" value="NZ_BOMO01000037.1"/>
</dbReference>
<dbReference type="OrthoDB" id="3292873at2"/>
<dbReference type="PANTHER" id="PTHR46268">
    <property type="entry name" value="STRESS RESPONSE PROTEIN NHAX"/>
    <property type="match status" value="1"/>
</dbReference>
<dbReference type="Gene3D" id="3.40.50.12370">
    <property type="match status" value="1"/>
</dbReference>
<dbReference type="Proteomes" id="UP000239415">
    <property type="component" value="Unassembled WGS sequence"/>
</dbReference>
<proteinExistence type="inferred from homology"/>
<dbReference type="InterPro" id="IPR006016">
    <property type="entry name" value="UspA"/>
</dbReference>
<evidence type="ECO:0000313" key="3">
    <source>
        <dbReference type="EMBL" id="PRX21864.1"/>
    </source>
</evidence>
<dbReference type="CDD" id="cd00293">
    <property type="entry name" value="USP-like"/>
    <property type="match status" value="1"/>
</dbReference>
<comment type="similarity">
    <text evidence="1">Belongs to the universal stress protein A family.</text>
</comment>
<name>A0A2T0KEP7_9ACTN</name>
<organism evidence="3 4">
    <name type="scientific">Actinoplanes italicus</name>
    <dbReference type="NCBI Taxonomy" id="113567"/>
    <lineage>
        <taxon>Bacteria</taxon>
        <taxon>Bacillati</taxon>
        <taxon>Actinomycetota</taxon>
        <taxon>Actinomycetes</taxon>
        <taxon>Micromonosporales</taxon>
        <taxon>Micromonosporaceae</taxon>
        <taxon>Actinoplanes</taxon>
    </lineage>
</organism>
<protein>
    <submittedName>
        <fullName evidence="3">Nucleotide-binding universal stress UspA family protein</fullName>
    </submittedName>
</protein>
<sequence length="308" mass="32628">MSDLSNFKAETEARRHAGAVLRENRFSQVINRYLGAVNYPDPYAVRPLPAPISELPPAIEARGFVLAGVDDSPISFVAADHAAIEAELHGWDLRLLTVRHRAADDTGPALLQRLTERVHASSATVAVSSAIVVAPSPAPVLIAEADGAALAVVGHRHGATTTALGRSVADRLARHHRGPVLLVRMPGWPGGADFGRRPMVAAVDGSAPAREAVDFALAEARVRGCELTLLHVVGDRMDLARRLETRDGVPVHHRILSGDPIAALIEESGRAAAIVVGRYRRGGRSGSLLRPAAAQLAQNARCPVFLVG</sequence>